<evidence type="ECO:0000313" key="1">
    <source>
        <dbReference type="EMBL" id="QBM90916.1"/>
    </source>
</evidence>
<gene>
    <name evidence="1" type="ORF">METSCH_F05040</name>
</gene>
<protein>
    <submittedName>
        <fullName evidence="1">Uncharacterized protein</fullName>
    </submittedName>
</protein>
<organism evidence="1 2">
    <name type="scientific">Metschnikowia aff. pulcherrima</name>
    <dbReference type="NCBI Taxonomy" id="2163413"/>
    <lineage>
        <taxon>Eukaryota</taxon>
        <taxon>Fungi</taxon>
        <taxon>Dikarya</taxon>
        <taxon>Ascomycota</taxon>
        <taxon>Saccharomycotina</taxon>
        <taxon>Pichiomycetes</taxon>
        <taxon>Metschnikowiaceae</taxon>
        <taxon>Metschnikowia</taxon>
    </lineage>
</organism>
<dbReference type="Proteomes" id="UP000292447">
    <property type="component" value="Chromosome VI"/>
</dbReference>
<keyword evidence="2" id="KW-1185">Reference proteome</keyword>
<dbReference type="EMBL" id="CP034461">
    <property type="protein sequence ID" value="QBM90916.1"/>
    <property type="molecule type" value="Genomic_DNA"/>
</dbReference>
<dbReference type="AlphaFoldDB" id="A0A4P6XWD3"/>
<reference evidence="2" key="1">
    <citation type="submission" date="2019-03" db="EMBL/GenBank/DDBJ databases">
        <title>Snf2 controls pulcherriminic acid biosynthesis and connects pigmentation and antifungal activity of the yeast Metschnikowia pulcherrima.</title>
        <authorList>
            <person name="Gore-Lloyd D."/>
            <person name="Sumann I."/>
            <person name="Brachmann A.O."/>
            <person name="Schneeberger K."/>
            <person name="Ortiz-Merino R.A."/>
            <person name="Moreno-Beltran M."/>
            <person name="Schlaefli M."/>
            <person name="Kirner P."/>
            <person name="Santos Kron A."/>
            <person name="Wolfe K.H."/>
            <person name="Piel J."/>
            <person name="Ahrens C.H."/>
            <person name="Henk D."/>
            <person name="Freimoser F.M."/>
        </authorList>
    </citation>
    <scope>NUCLEOTIDE SEQUENCE [LARGE SCALE GENOMIC DNA]</scope>
    <source>
        <strain evidence="2">APC 1.2</strain>
    </source>
</reference>
<accession>A0A4P6XWD3</accession>
<sequence length="153" mass="17817">MDNRMVKSTRTELRRTCNNNKENSIFLRSNSIPRKQLAKRSRFFSDKYPKLVLTIALRQESRLINALTKRCHTLRRRAARVLARKKKRWSLPAVSRGLPGHALTMREIGKNEQGANRTPRRSRYHIIISHTRILLHFGLKLASEVYLFGIAGL</sequence>
<evidence type="ECO:0000313" key="2">
    <source>
        <dbReference type="Proteomes" id="UP000292447"/>
    </source>
</evidence>
<proteinExistence type="predicted"/>
<name>A0A4P6XWD3_9ASCO</name>